<keyword evidence="3" id="KW-1185">Reference proteome</keyword>
<sequence length="140" mass="15298">MHPRIMRAASRPTAKAGADNFTGTVLQDQVFAPEQPSRLRATRVTFTPGARTNWHKHAVGQILYVLSGVGRYQLEGEPVQAILPGDTVVIPPNARHWHGAAPDTMMVHLAMSETNDKGEATTWLEAVSDTDYSKVPAKLD</sequence>
<organism evidence="2 3">
    <name type="scientific">Enhydrobacter aerosaccus</name>
    <dbReference type="NCBI Taxonomy" id="225324"/>
    <lineage>
        <taxon>Bacteria</taxon>
        <taxon>Pseudomonadati</taxon>
        <taxon>Pseudomonadota</taxon>
        <taxon>Alphaproteobacteria</taxon>
        <taxon>Hyphomicrobiales</taxon>
        <taxon>Enhydrobacter</taxon>
    </lineage>
</organism>
<dbReference type="Pfam" id="PF07883">
    <property type="entry name" value="Cupin_2"/>
    <property type="match status" value="1"/>
</dbReference>
<dbReference type="InterPro" id="IPR014710">
    <property type="entry name" value="RmlC-like_jellyroll"/>
</dbReference>
<dbReference type="SUPFAM" id="SSF51182">
    <property type="entry name" value="RmlC-like cupins"/>
    <property type="match status" value="1"/>
</dbReference>
<gene>
    <name evidence="2" type="ORF">SAMN02745126_04407</name>
</gene>
<evidence type="ECO:0000313" key="2">
    <source>
        <dbReference type="EMBL" id="SKA24471.1"/>
    </source>
</evidence>
<name>A0A1T4S9B1_9HYPH</name>
<dbReference type="OrthoDB" id="9802489at2"/>
<dbReference type="InterPro" id="IPR011051">
    <property type="entry name" value="RmlC_Cupin_sf"/>
</dbReference>
<reference evidence="3" key="1">
    <citation type="submission" date="2017-02" db="EMBL/GenBank/DDBJ databases">
        <authorList>
            <person name="Varghese N."/>
            <person name="Submissions S."/>
        </authorList>
    </citation>
    <scope>NUCLEOTIDE SEQUENCE [LARGE SCALE GENOMIC DNA]</scope>
    <source>
        <strain evidence="3">ATCC 27094</strain>
    </source>
</reference>
<dbReference type="PANTHER" id="PTHR43698:SF1">
    <property type="entry name" value="BLL4564 PROTEIN"/>
    <property type="match status" value="1"/>
</dbReference>
<dbReference type="InterPro" id="IPR013096">
    <property type="entry name" value="Cupin_2"/>
</dbReference>
<evidence type="ECO:0000313" key="3">
    <source>
        <dbReference type="Proteomes" id="UP000190092"/>
    </source>
</evidence>
<protein>
    <submittedName>
        <fullName evidence="2">Cupin domain protein</fullName>
    </submittedName>
</protein>
<feature type="domain" description="Cupin type-2" evidence="1">
    <location>
        <begin position="43"/>
        <end position="106"/>
    </location>
</feature>
<dbReference type="AlphaFoldDB" id="A0A1T4S9B1"/>
<dbReference type="STRING" id="225324.SAMN02745126_04407"/>
<dbReference type="PANTHER" id="PTHR43698">
    <property type="entry name" value="RIBD C-TERMINAL DOMAIN CONTAINING PROTEIN"/>
    <property type="match status" value="1"/>
</dbReference>
<dbReference type="RefSeq" id="WP_085936084.1">
    <property type="nucleotide sequence ID" value="NZ_FUWJ01000007.1"/>
</dbReference>
<dbReference type="CDD" id="cd02233">
    <property type="entry name" value="cupin_HNL-like"/>
    <property type="match status" value="1"/>
</dbReference>
<dbReference type="EMBL" id="FUWJ01000007">
    <property type="protein sequence ID" value="SKA24471.1"/>
    <property type="molecule type" value="Genomic_DNA"/>
</dbReference>
<accession>A0A1T4S9B1</accession>
<dbReference type="Gene3D" id="2.60.120.10">
    <property type="entry name" value="Jelly Rolls"/>
    <property type="match status" value="1"/>
</dbReference>
<dbReference type="Proteomes" id="UP000190092">
    <property type="component" value="Unassembled WGS sequence"/>
</dbReference>
<evidence type="ECO:0000259" key="1">
    <source>
        <dbReference type="Pfam" id="PF07883"/>
    </source>
</evidence>
<proteinExistence type="predicted"/>
<dbReference type="InterPro" id="IPR047263">
    <property type="entry name" value="HNL-like_cupin"/>
</dbReference>